<dbReference type="OrthoDB" id="9810939at2"/>
<evidence type="ECO:0000256" key="1">
    <source>
        <dbReference type="ARBA" id="ARBA00007116"/>
    </source>
</evidence>
<dbReference type="CDD" id="cd00432">
    <property type="entry name" value="Ribosomal_L18_L5e"/>
    <property type="match status" value="1"/>
</dbReference>
<dbReference type="SUPFAM" id="SSF53137">
    <property type="entry name" value="Translational machinery components"/>
    <property type="match status" value="1"/>
</dbReference>
<evidence type="ECO:0000256" key="3">
    <source>
        <dbReference type="ARBA" id="ARBA00022884"/>
    </source>
</evidence>
<protein>
    <recommendedName>
        <fullName evidence="6 7">Large ribosomal subunit protein uL18</fullName>
    </recommendedName>
</protein>
<dbReference type="GO" id="GO:0006412">
    <property type="term" value="P:translation"/>
    <property type="evidence" value="ECO:0007669"/>
    <property type="project" value="UniProtKB-UniRule"/>
</dbReference>
<evidence type="ECO:0000313" key="9">
    <source>
        <dbReference type="Proteomes" id="UP000298180"/>
    </source>
</evidence>
<reference evidence="8 9" key="1">
    <citation type="submission" date="2019-03" db="EMBL/GenBank/DDBJ databases">
        <title>Ramlibacter henchirensis DSM 14656, whole genome shotgun sequence.</title>
        <authorList>
            <person name="Zhang X."/>
            <person name="Feng G."/>
            <person name="Zhu H."/>
        </authorList>
    </citation>
    <scope>NUCLEOTIDE SEQUENCE [LARGE SCALE GENOMIC DNA]</scope>
    <source>
        <strain evidence="8 9">DSM 14656</strain>
    </source>
</reference>
<dbReference type="PANTHER" id="PTHR12899:SF3">
    <property type="entry name" value="LARGE RIBOSOMAL SUBUNIT PROTEIN UL18M"/>
    <property type="match status" value="1"/>
</dbReference>
<sequence length="121" mass="12988">MLNKKEQRLRRSRQTRIRIATQGVARLTINRTNLHIYAQVISDDGSKVLAAASTAQADLRKELGGSGKGGNTAAAQRVGKLIAERAKAAGVEQVAFDRSGFAYHGRVKALADAAREAGLQF</sequence>
<gene>
    <name evidence="7" type="primary">rplR</name>
    <name evidence="8" type="ORF">EZ313_09980</name>
</gene>
<name>A0A4Z0C5P2_9BURK</name>
<dbReference type="GO" id="GO:0003735">
    <property type="term" value="F:structural constituent of ribosome"/>
    <property type="evidence" value="ECO:0007669"/>
    <property type="project" value="InterPro"/>
</dbReference>
<comment type="similarity">
    <text evidence="1 7">Belongs to the universal ribosomal protein uL18 family.</text>
</comment>
<keyword evidence="3 7" id="KW-0694">RNA-binding</keyword>
<organism evidence="8 9">
    <name type="scientific">Ramlibacter henchirensis</name>
    <dbReference type="NCBI Taxonomy" id="204072"/>
    <lineage>
        <taxon>Bacteria</taxon>
        <taxon>Pseudomonadati</taxon>
        <taxon>Pseudomonadota</taxon>
        <taxon>Betaproteobacteria</taxon>
        <taxon>Burkholderiales</taxon>
        <taxon>Comamonadaceae</taxon>
        <taxon>Ramlibacter</taxon>
    </lineage>
</organism>
<dbReference type="GO" id="GO:0008097">
    <property type="term" value="F:5S rRNA binding"/>
    <property type="evidence" value="ECO:0007669"/>
    <property type="project" value="TreeGrafter"/>
</dbReference>
<keyword evidence="4 7" id="KW-0689">Ribosomal protein</keyword>
<evidence type="ECO:0000256" key="7">
    <source>
        <dbReference type="HAMAP-Rule" id="MF_01337"/>
    </source>
</evidence>
<comment type="function">
    <text evidence="7">This is one of the proteins that bind and probably mediate the attachment of the 5S RNA into the large ribosomal subunit, where it forms part of the central protuberance.</text>
</comment>
<dbReference type="HAMAP" id="MF_01337_B">
    <property type="entry name" value="Ribosomal_uL18_B"/>
    <property type="match status" value="1"/>
</dbReference>
<keyword evidence="5 7" id="KW-0687">Ribonucleoprotein</keyword>
<keyword evidence="9" id="KW-1185">Reference proteome</keyword>
<proteinExistence type="inferred from homology"/>
<dbReference type="InterPro" id="IPR057268">
    <property type="entry name" value="Ribosomal_L18"/>
</dbReference>
<dbReference type="AlphaFoldDB" id="A0A4Z0C5P2"/>
<dbReference type="Proteomes" id="UP000298180">
    <property type="component" value="Unassembled WGS sequence"/>
</dbReference>
<keyword evidence="2 7" id="KW-0699">rRNA-binding</keyword>
<dbReference type="InterPro" id="IPR005484">
    <property type="entry name" value="Ribosomal_uL18_bac/plant/anim"/>
</dbReference>
<dbReference type="NCBIfam" id="TIGR00060">
    <property type="entry name" value="L18_bact"/>
    <property type="match status" value="1"/>
</dbReference>
<evidence type="ECO:0000256" key="6">
    <source>
        <dbReference type="ARBA" id="ARBA00035197"/>
    </source>
</evidence>
<dbReference type="Pfam" id="PF00861">
    <property type="entry name" value="Ribosomal_L18p"/>
    <property type="match status" value="1"/>
</dbReference>
<dbReference type="GO" id="GO:0022625">
    <property type="term" value="C:cytosolic large ribosomal subunit"/>
    <property type="evidence" value="ECO:0007669"/>
    <property type="project" value="TreeGrafter"/>
</dbReference>
<dbReference type="Gene3D" id="3.30.420.100">
    <property type="match status" value="1"/>
</dbReference>
<dbReference type="RefSeq" id="WP_135263009.1">
    <property type="nucleotide sequence ID" value="NZ_SMLM01000001.1"/>
</dbReference>
<comment type="caution">
    <text evidence="8">The sequence shown here is derived from an EMBL/GenBank/DDBJ whole genome shotgun (WGS) entry which is preliminary data.</text>
</comment>
<dbReference type="EMBL" id="SMLM01000001">
    <property type="protein sequence ID" value="TFZ06923.1"/>
    <property type="molecule type" value="Genomic_DNA"/>
</dbReference>
<evidence type="ECO:0000256" key="5">
    <source>
        <dbReference type="ARBA" id="ARBA00023274"/>
    </source>
</evidence>
<dbReference type="FunFam" id="3.30.420.100:FF:000001">
    <property type="entry name" value="50S ribosomal protein L18"/>
    <property type="match status" value="1"/>
</dbReference>
<accession>A0A4Z0C5P2</accession>
<dbReference type="PANTHER" id="PTHR12899">
    <property type="entry name" value="39S RIBOSOMAL PROTEIN L18, MITOCHONDRIAL"/>
    <property type="match status" value="1"/>
</dbReference>
<evidence type="ECO:0000256" key="4">
    <source>
        <dbReference type="ARBA" id="ARBA00022980"/>
    </source>
</evidence>
<dbReference type="InterPro" id="IPR004389">
    <property type="entry name" value="Ribosomal_uL18_bac-type"/>
</dbReference>
<evidence type="ECO:0000256" key="2">
    <source>
        <dbReference type="ARBA" id="ARBA00022730"/>
    </source>
</evidence>
<evidence type="ECO:0000313" key="8">
    <source>
        <dbReference type="EMBL" id="TFZ06923.1"/>
    </source>
</evidence>
<comment type="subunit">
    <text evidence="7">Part of the 50S ribosomal subunit; part of the 5S rRNA/L5/L18/L25 subcomplex. Contacts the 5S and 23S rRNAs.</text>
</comment>